<gene>
    <name evidence="1" type="ORF">GCM10023213_28560</name>
</gene>
<dbReference type="Proteomes" id="UP001499852">
    <property type="component" value="Unassembled WGS sequence"/>
</dbReference>
<comment type="caution">
    <text evidence="1">The sequence shown here is derived from an EMBL/GenBank/DDBJ whole genome shotgun (WGS) entry which is preliminary data.</text>
</comment>
<proteinExistence type="predicted"/>
<name>A0ABP9P8P1_9BACT</name>
<keyword evidence="2" id="KW-1185">Reference proteome</keyword>
<evidence type="ECO:0000313" key="2">
    <source>
        <dbReference type="Proteomes" id="UP001499852"/>
    </source>
</evidence>
<reference evidence="2" key="1">
    <citation type="journal article" date="2019" name="Int. J. Syst. Evol. Microbiol.">
        <title>The Global Catalogue of Microorganisms (GCM) 10K type strain sequencing project: providing services to taxonomists for standard genome sequencing and annotation.</title>
        <authorList>
            <consortium name="The Broad Institute Genomics Platform"/>
            <consortium name="The Broad Institute Genome Sequencing Center for Infectious Disease"/>
            <person name="Wu L."/>
            <person name="Ma J."/>
        </authorList>
    </citation>
    <scope>NUCLEOTIDE SEQUENCE [LARGE SCALE GENOMIC DNA]</scope>
    <source>
        <strain evidence="2">JCM 18053</strain>
    </source>
</reference>
<sequence length="103" mass="11331">MPEAFLTEIHKLQPQLEYRLSQAIDASYFMNFCSCCGASIGDHYIFSQPGGAFFPITDEDTQHIEVHELPFLGSFSFECTPAQGIGKAIIQKGTRVSPLSSSP</sequence>
<protein>
    <recommendedName>
        <fullName evidence="3">CENP-V/GFA domain-containing protein</fullName>
    </recommendedName>
</protein>
<organism evidence="1 2">
    <name type="scientific">Prosthecobacter algae</name>
    <dbReference type="NCBI Taxonomy" id="1144682"/>
    <lineage>
        <taxon>Bacteria</taxon>
        <taxon>Pseudomonadati</taxon>
        <taxon>Verrucomicrobiota</taxon>
        <taxon>Verrucomicrobiia</taxon>
        <taxon>Verrucomicrobiales</taxon>
        <taxon>Verrucomicrobiaceae</taxon>
        <taxon>Prosthecobacter</taxon>
    </lineage>
</organism>
<evidence type="ECO:0008006" key="3">
    <source>
        <dbReference type="Google" id="ProtNLM"/>
    </source>
</evidence>
<evidence type="ECO:0000313" key="1">
    <source>
        <dbReference type="EMBL" id="GAA5142494.1"/>
    </source>
</evidence>
<dbReference type="EMBL" id="BAABIA010000005">
    <property type="protein sequence ID" value="GAA5142494.1"/>
    <property type="molecule type" value="Genomic_DNA"/>
</dbReference>
<accession>A0ABP9P8P1</accession>